<keyword evidence="5" id="KW-1185">Reference proteome</keyword>
<dbReference type="Pfam" id="PF09818">
    <property type="entry name" value="ABC_ATPase"/>
    <property type="match status" value="1"/>
</dbReference>
<proteinExistence type="predicted"/>
<dbReference type="Proteomes" id="UP000198660">
    <property type="component" value="Unassembled WGS sequence"/>
</dbReference>
<evidence type="ECO:0000313" key="5">
    <source>
        <dbReference type="Proteomes" id="UP000198660"/>
    </source>
</evidence>
<dbReference type="PANTHER" id="PTHR38149">
    <property type="entry name" value="ATPASE"/>
    <property type="match status" value="1"/>
</dbReference>
<dbReference type="PANTHER" id="PTHR38149:SF1">
    <property type="entry name" value="ATPASE"/>
    <property type="match status" value="1"/>
</dbReference>
<dbReference type="Pfam" id="PF20446">
    <property type="entry name" value="ABC_N"/>
    <property type="match status" value="1"/>
</dbReference>
<evidence type="ECO:0000259" key="2">
    <source>
        <dbReference type="Pfam" id="PF20446"/>
    </source>
</evidence>
<feature type="domain" description="ATPase of the ABC class N-terminal" evidence="2">
    <location>
        <begin position="1"/>
        <end position="157"/>
    </location>
</feature>
<dbReference type="InterPro" id="IPR049069">
    <property type="entry name" value="MRB1590-like_C"/>
</dbReference>
<feature type="domain" description="ATPase of the ABC class C-terminal" evidence="1">
    <location>
        <begin position="166"/>
        <end position="444"/>
    </location>
</feature>
<name>A0A1I6T143_9BACL</name>
<gene>
    <name evidence="4" type="ORF">SAMN05444972_108187</name>
</gene>
<evidence type="ECO:0000259" key="3">
    <source>
        <dbReference type="Pfam" id="PF21117"/>
    </source>
</evidence>
<evidence type="ECO:0000259" key="1">
    <source>
        <dbReference type="Pfam" id="PF09818"/>
    </source>
</evidence>
<dbReference type="InterPro" id="IPR046834">
    <property type="entry name" value="ABC_ATPase_C"/>
</dbReference>
<evidence type="ECO:0000313" key="4">
    <source>
        <dbReference type="EMBL" id="SFS82866.1"/>
    </source>
</evidence>
<dbReference type="EMBL" id="FPAA01000008">
    <property type="protein sequence ID" value="SFS82866.1"/>
    <property type="molecule type" value="Genomic_DNA"/>
</dbReference>
<sequence>MDQLKTILSRIDGRGYKAYKDIQGRYDFQRFRLFVDYVQGDPFASPSRIRVQIPQSIARYPEEWFKEPHRRVALEDWICRVWAQKTRRFSGGSGTGKSGLIAVDIPGQEILSRTAVVVNRRFVEVRITVGLPARGRQVLGQKAIEMLCRHLPQLVEEGIPIQQLDTQAIEKRMCLVDNQQAIRKKLAKEGWISFVADGAILPRESGISDRPLKTASVVPFYAPESMATTIEVPHGKPLRGMVVSRGITLIVGGGFHGKSTLLQALERGVYDHIAEDGREYVLTIDTALKVRSEDGRRVEKVNISPFINNLPFGKDTLRFSTEDASGSTSQATNIIEGIEAGANALLIDEDTSATNFMIRDRRMQQLVAKGKEPITPFIDKVRQLYEEKGISSILVLGGSGDYFDVADSVMMMDEYQVVDVTDKAKRIAQENVMERVVEGGDSFGEGSKRIPLAKGFDPSKGRKEKVDAKGLKTIFFGNSSLDLSGLEQLVDPSQTRSLAELLRMMSKRVDGEKNLVMLLDELYKEIDEKGLDILSPFQGHPGDFALPRKLEVAGAINRLRTLWVK</sequence>
<dbReference type="RefSeq" id="WP_091837720.1">
    <property type="nucleotide sequence ID" value="NZ_FPAA01000008.1"/>
</dbReference>
<feature type="domain" description="MRB1590-like C-terminal" evidence="3">
    <location>
        <begin position="465"/>
        <end position="564"/>
    </location>
</feature>
<dbReference type="InterPro" id="IPR027417">
    <property type="entry name" value="P-loop_NTPase"/>
</dbReference>
<dbReference type="Pfam" id="PF21117">
    <property type="entry name" value="MRB1590_C"/>
    <property type="match status" value="1"/>
</dbReference>
<dbReference type="InterPro" id="IPR046833">
    <property type="entry name" value="ABC_N"/>
</dbReference>
<organism evidence="4 5">
    <name type="scientific">Marininema halotolerans</name>
    <dbReference type="NCBI Taxonomy" id="1155944"/>
    <lineage>
        <taxon>Bacteria</taxon>
        <taxon>Bacillati</taxon>
        <taxon>Bacillota</taxon>
        <taxon>Bacilli</taxon>
        <taxon>Bacillales</taxon>
        <taxon>Thermoactinomycetaceae</taxon>
        <taxon>Marininema</taxon>
    </lineage>
</organism>
<reference evidence="5" key="1">
    <citation type="submission" date="2016-10" db="EMBL/GenBank/DDBJ databases">
        <authorList>
            <person name="Varghese N."/>
            <person name="Submissions S."/>
        </authorList>
    </citation>
    <scope>NUCLEOTIDE SEQUENCE [LARGE SCALE GENOMIC DNA]</scope>
    <source>
        <strain evidence="5">DSM 45789</strain>
    </source>
</reference>
<accession>A0A1I6T143</accession>
<dbReference type="SUPFAM" id="SSF52540">
    <property type="entry name" value="P-loop containing nucleoside triphosphate hydrolases"/>
    <property type="match status" value="1"/>
</dbReference>
<protein>
    <submittedName>
        <fullName evidence="4">Predicted ATPase of the ABC class</fullName>
    </submittedName>
</protein>
<dbReference type="InterPro" id="IPR019195">
    <property type="entry name" value="ABC_ATPase_put"/>
</dbReference>
<dbReference type="OrthoDB" id="9809999at2"/>
<dbReference type="AlphaFoldDB" id="A0A1I6T143"/>